<keyword evidence="2" id="KW-1185">Reference proteome</keyword>
<dbReference type="SUPFAM" id="SSF53681">
    <property type="entry name" value="Aspartate/glutamate racemase"/>
    <property type="match status" value="1"/>
</dbReference>
<name>A0A1M5JC83_9FLAO</name>
<accession>A0A1M5JC83</accession>
<sequence>MKVTFYQYYFKTSCAMKKIVILGLGARSTLFYQEALHQLYFETKGKYATFPFIVKQLDFNLINPYLPDNAAVISPILKRELEEFDAPEVHLLVPNITIHQIIDTLDFQLQIVHPYKLLISELANKKGKKVVFFGTKYTINSSYLGSFITENLIEKINIEDVLFLDEMRKKIYIYAETSQDIILYNKLLENYSRNAIVVIACTELSIINKSCNTNIIDLVKLQCHECLQILLD</sequence>
<protein>
    <submittedName>
        <fullName evidence="1">Aspartate racemase</fullName>
    </submittedName>
</protein>
<gene>
    <name evidence="1" type="ORF">SAMN05444396_11061</name>
</gene>
<dbReference type="InterPro" id="IPR001920">
    <property type="entry name" value="Asp/Glu_race"/>
</dbReference>
<dbReference type="EMBL" id="FQWE01000010">
    <property type="protein sequence ID" value="SHG37860.1"/>
    <property type="molecule type" value="Genomic_DNA"/>
</dbReference>
<evidence type="ECO:0000313" key="2">
    <source>
        <dbReference type="Proteomes" id="UP000184036"/>
    </source>
</evidence>
<dbReference type="Gene3D" id="3.40.50.1860">
    <property type="match status" value="2"/>
</dbReference>
<dbReference type="AlphaFoldDB" id="A0A1M5JC83"/>
<dbReference type="STRING" id="271157.SAMN05444396_11061"/>
<reference evidence="2" key="1">
    <citation type="submission" date="2016-11" db="EMBL/GenBank/DDBJ databases">
        <authorList>
            <person name="Varghese N."/>
            <person name="Submissions S."/>
        </authorList>
    </citation>
    <scope>NUCLEOTIDE SEQUENCE [LARGE SCALE GENOMIC DNA]</scope>
    <source>
        <strain evidence="2">DSM 19741</strain>
    </source>
</reference>
<evidence type="ECO:0000313" key="1">
    <source>
        <dbReference type="EMBL" id="SHG37860.1"/>
    </source>
</evidence>
<dbReference type="GO" id="GO:0016855">
    <property type="term" value="F:racemase and epimerase activity, acting on amino acids and derivatives"/>
    <property type="evidence" value="ECO:0007669"/>
    <property type="project" value="InterPro"/>
</dbReference>
<proteinExistence type="predicted"/>
<dbReference type="Proteomes" id="UP000184036">
    <property type="component" value="Unassembled WGS sequence"/>
</dbReference>
<organism evidence="1 2">
    <name type="scientific">Flavobacterium segetis</name>
    <dbReference type="NCBI Taxonomy" id="271157"/>
    <lineage>
        <taxon>Bacteria</taxon>
        <taxon>Pseudomonadati</taxon>
        <taxon>Bacteroidota</taxon>
        <taxon>Flavobacteriia</taxon>
        <taxon>Flavobacteriales</taxon>
        <taxon>Flavobacteriaceae</taxon>
        <taxon>Flavobacterium</taxon>
    </lineage>
</organism>